<evidence type="ECO:0000313" key="7">
    <source>
        <dbReference type="EMBL" id="MDA3614304.1"/>
    </source>
</evidence>
<evidence type="ECO:0000256" key="4">
    <source>
        <dbReference type="ARBA" id="ARBA00022801"/>
    </source>
</evidence>
<dbReference type="RefSeq" id="WP_407030632.1">
    <property type="nucleotide sequence ID" value="NZ_JAQGEF010000005.1"/>
</dbReference>
<accession>A0ABT4UHI0</accession>
<name>A0ABT4UHI0_9BACT</name>
<keyword evidence="3" id="KW-0732">Signal</keyword>
<keyword evidence="8" id="KW-1185">Reference proteome</keyword>
<dbReference type="EMBL" id="JAQGEF010000005">
    <property type="protein sequence ID" value="MDA3614304.1"/>
    <property type="molecule type" value="Genomic_DNA"/>
</dbReference>
<dbReference type="Proteomes" id="UP001210231">
    <property type="component" value="Unassembled WGS sequence"/>
</dbReference>
<evidence type="ECO:0000313" key="8">
    <source>
        <dbReference type="Proteomes" id="UP001210231"/>
    </source>
</evidence>
<dbReference type="SUPFAM" id="SSF54001">
    <property type="entry name" value="Cysteine proteinases"/>
    <property type="match status" value="1"/>
</dbReference>
<reference evidence="7 8" key="1">
    <citation type="submission" date="2022-12" db="EMBL/GenBank/DDBJ databases">
        <title>Chitinophagaceae gen. sp. nov., a new member of the family Chitinophagaceae, isolated from soil in a chemical factory.</title>
        <authorList>
            <person name="Ke Z."/>
        </authorList>
    </citation>
    <scope>NUCLEOTIDE SEQUENCE [LARGE SCALE GENOMIC DNA]</scope>
    <source>
        <strain evidence="7 8">LY-5</strain>
    </source>
</reference>
<dbReference type="PANTHER" id="PTHR47360:SF1">
    <property type="entry name" value="ENDOPEPTIDASE NLPC-RELATED"/>
    <property type="match status" value="1"/>
</dbReference>
<evidence type="ECO:0000256" key="2">
    <source>
        <dbReference type="ARBA" id="ARBA00022670"/>
    </source>
</evidence>
<dbReference type="InterPro" id="IPR052062">
    <property type="entry name" value="Murein_DD/LD_carboxypeptidase"/>
</dbReference>
<dbReference type="PROSITE" id="PS51257">
    <property type="entry name" value="PROKAR_LIPOPROTEIN"/>
    <property type="match status" value="1"/>
</dbReference>
<dbReference type="InterPro" id="IPR000064">
    <property type="entry name" value="NLP_P60_dom"/>
</dbReference>
<organism evidence="7 8">
    <name type="scientific">Polluticaenibacter yanchengensis</name>
    <dbReference type="NCBI Taxonomy" id="3014562"/>
    <lineage>
        <taxon>Bacteria</taxon>
        <taxon>Pseudomonadati</taxon>
        <taxon>Bacteroidota</taxon>
        <taxon>Chitinophagia</taxon>
        <taxon>Chitinophagales</taxon>
        <taxon>Chitinophagaceae</taxon>
        <taxon>Polluticaenibacter</taxon>
    </lineage>
</organism>
<feature type="domain" description="NlpC/P60" evidence="6">
    <location>
        <begin position="66"/>
        <end position="190"/>
    </location>
</feature>
<dbReference type="InterPro" id="IPR038765">
    <property type="entry name" value="Papain-like_cys_pep_sf"/>
</dbReference>
<keyword evidence="5" id="KW-0788">Thiol protease</keyword>
<keyword evidence="4" id="KW-0378">Hydrolase</keyword>
<evidence type="ECO:0000256" key="1">
    <source>
        <dbReference type="ARBA" id="ARBA00007074"/>
    </source>
</evidence>
<gene>
    <name evidence="7" type="ORF">O3P16_05760</name>
</gene>
<protein>
    <submittedName>
        <fullName evidence="7">NlpC/P60 family protein</fullName>
    </submittedName>
</protein>
<comment type="caution">
    <text evidence="7">The sequence shown here is derived from an EMBL/GenBank/DDBJ whole genome shotgun (WGS) entry which is preliminary data.</text>
</comment>
<dbReference type="PROSITE" id="PS51935">
    <property type="entry name" value="NLPC_P60"/>
    <property type="match status" value="1"/>
</dbReference>
<comment type="similarity">
    <text evidence="1">Belongs to the peptidase C40 family.</text>
</comment>
<evidence type="ECO:0000256" key="5">
    <source>
        <dbReference type="ARBA" id="ARBA00022807"/>
    </source>
</evidence>
<dbReference type="PANTHER" id="PTHR47360">
    <property type="entry name" value="MUREIN DD-ENDOPEPTIDASE MEPS/MUREIN LD-CARBOXYPEPTIDASE"/>
    <property type="match status" value="1"/>
</dbReference>
<dbReference type="Gene3D" id="3.90.1720.10">
    <property type="entry name" value="endopeptidase domain like (from Nostoc punctiforme)"/>
    <property type="match status" value="1"/>
</dbReference>
<keyword evidence="2" id="KW-0645">Protease</keyword>
<sequence>MNLNFTRVIYNTFLVGFIAVLLASCGGSRKSSTTKPASGNTKSKGYLTDIELQKKYAQLVDVSITQISNLKLYRFIEEWMGAPYKIGGMSKSGVDCSAFAFNLYKAIYDYSLPRTSMDQYKAIKQFRRRKHLKEGDLLFFATSGGRRISHVGIYLDNDRFINATTSRGVMVCNLNDTYWDNAYIDGGGIWK</sequence>
<proteinExistence type="inferred from homology"/>
<dbReference type="Pfam" id="PF00877">
    <property type="entry name" value="NLPC_P60"/>
    <property type="match status" value="1"/>
</dbReference>
<evidence type="ECO:0000256" key="3">
    <source>
        <dbReference type="ARBA" id="ARBA00022729"/>
    </source>
</evidence>
<evidence type="ECO:0000259" key="6">
    <source>
        <dbReference type="PROSITE" id="PS51935"/>
    </source>
</evidence>